<dbReference type="InterPro" id="IPR003423">
    <property type="entry name" value="OMP_efflux"/>
</dbReference>
<evidence type="ECO:0000256" key="1">
    <source>
        <dbReference type="ARBA" id="ARBA00004442"/>
    </source>
</evidence>
<gene>
    <name evidence="9" type="ORF">E6C76_18365</name>
</gene>
<keyword evidence="3" id="KW-0813">Transport</keyword>
<dbReference type="GO" id="GO:0015288">
    <property type="term" value="F:porin activity"/>
    <property type="evidence" value="ECO:0007669"/>
    <property type="project" value="TreeGrafter"/>
</dbReference>
<dbReference type="GO" id="GO:0009279">
    <property type="term" value="C:cell outer membrane"/>
    <property type="evidence" value="ECO:0007669"/>
    <property type="project" value="UniProtKB-SubCell"/>
</dbReference>
<keyword evidence="10" id="KW-1185">Reference proteome</keyword>
<keyword evidence="6" id="KW-0472">Membrane</keyword>
<dbReference type="GO" id="GO:0015562">
    <property type="term" value="F:efflux transmembrane transporter activity"/>
    <property type="evidence" value="ECO:0007669"/>
    <property type="project" value="InterPro"/>
</dbReference>
<dbReference type="EMBL" id="SSOC01000007">
    <property type="protein sequence ID" value="THF62435.1"/>
    <property type="molecule type" value="Genomic_DNA"/>
</dbReference>
<keyword evidence="5" id="KW-0812">Transmembrane</keyword>
<keyword evidence="4" id="KW-1134">Transmembrane beta strand</keyword>
<comment type="subcellular location">
    <subcellularLocation>
        <location evidence="1">Cell outer membrane</location>
    </subcellularLocation>
</comment>
<dbReference type="OrthoDB" id="187483at2"/>
<keyword evidence="8" id="KW-0732">Signal</keyword>
<reference evidence="9 10" key="1">
    <citation type="submission" date="2019-04" db="EMBL/GenBank/DDBJ databases">
        <title>Azoarcus nasutitermitis sp. nov. isolated from termite nest.</title>
        <authorList>
            <person name="Lin S.-Y."/>
            <person name="Hameed A."/>
            <person name="Hsu Y.-H."/>
            <person name="Young C.-C."/>
        </authorList>
    </citation>
    <scope>NUCLEOTIDE SEQUENCE [LARGE SCALE GENOMIC DNA]</scope>
    <source>
        <strain evidence="9 10">CC-YHH838</strain>
    </source>
</reference>
<feature type="signal peptide" evidence="8">
    <location>
        <begin position="1"/>
        <end position="21"/>
    </location>
</feature>
<evidence type="ECO:0000256" key="2">
    <source>
        <dbReference type="ARBA" id="ARBA00007613"/>
    </source>
</evidence>
<dbReference type="Pfam" id="PF02321">
    <property type="entry name" value="OEP"/>
    <property type="match status" value="1"/>
</dbReference>
<dbReference type="Proteomes" id="UP000308430">
    <property type="component" value="Unassembled WGS sequence"/>
</dbReference>
<organism evidence="9 10">
    <name type="scientific">Pseudothauera nasutitermitis</name>
    <dbReference type="NCBI Taxonomy" id="2565930"/>
    <lineage>
        <taxon>Bacteria</taxon>
        <taxon>Pseudomonadati</taxon>
        <taxon>Pseudomonadota</taxon>
        <taxon>Betaproteobacteria</taxon>
        <taxon>Rhodocyclales</taxon>
        <taxon>Zoogloeaceae</taxon>
        <taxon>Pseudothauera</taxon>
    </lineage>
</organism>
<evidence type="ECO:0000256" key="8">
    <source>
        <dbReference type="SAM" id="SignalP"/>
    </source>
</evidence>
<dbReference type="InterPro" id="IPR051906">
    <property type="entry name" value="TolC-like"/>
</dbReference>
<dbReference type="PANTHER" id="PTHR30026:SF5">
    <property type="entry name" value="ABC-TYPE EFFLUX SYSTEM SECRETIN COMPONENT"/>
    <property type="match status" value="1"/>
</dbReference>
<name>A0A4S4ARN1_9RHOO</name>
<dbReference type="PROSITE" id="PS51257">
    <property type="entry name" value="PROKAR_LIPOPROTEIN"/>
    <property type="match status" value="1"/>
</dbReference>
<comment type="caution">
    <text evidence="9">The sequence shown here is derived from an EMBL/GenBank/DDBJ whole genome shotgun (WGS) entry which is preliminary data.</text>
</comment>
<dbReference type="AlphaFoldDB" id="A0A4S4ARN1"/>
<dbReference type="SUPFAM" id="SSF56954">
    <property type="entry name" value="Outer membrane efflux proteins (OEP)"/>
    <property type="match status" value="1"/>
</dbReference>
<proteinExistence type="inferred from homology"/>
<evidence type="ECO:0000256" key="4">
    <source>
        <dbReference type="ARBA" id="ARBA00022452"/>
    </source>
</evidence>
<evidence type="ECO:0000256" key="6">
    <source>
        <dbReference type="ARBA" id="ARBA00023136"/>
    </source>
</evidence>
<accession>A0A4S4ARN1</accession>
<dbReference type="Gene3D" id="1.20.1600.10">
    <property type="entry name" value="Outer membrane efflux proteins (OEP)"/>
    <property type="match status" value="1"/>
</dbReference>
<sequence>MRYRALVWALAASACAPTAWAHEAAEAAPPYTAPAATDAARAPAPIPPTPVTFEQARDWLYARSDQLAAANEAIESARLRREGMQRLGGPSVAFTGLGYAYSTNVDLDLDPARRALGGAVGQLPTQVGGAVGQLPSLPNSYNLQRKDENATASLSVVWPLYVGGFSDAVRGELDALTDEALADAAGNRHALASLLVQRYFGAQLAERAAQLHERALDAVREHDAAAQGLLDAGMISQVERLQAQAALADARHQARQARDAAELAATALARSLKAHDGVQPASPLFVHSRPLPPLAQFIEAAQRQHPGLDKVQAKKRQAEFLHEAQEALRRPQVLAFGSHEVNTVGKPNWVAGVAVRWSLWDSIDRNTLARASLHKVAQAERSHDQALSDIALLVEKNWLDVEHARGQYLAQQTREDLAREVLRLRTAGLREGTSTTLELIDAQLDLARVQTQRAATANQYVQALAALLESTGQSEQFPQYLAQADILISPRAP</sequence>
<evidence type="ECO:0000313" key="10">
    <source>
        <dbReference type="Proteomes" id="UP000308430"/>
    </source>
</evidence>
<protein>
    <submittedName>
        <fullName evidence="9">TolC family protein</fullName>
    </submittedName>
</protein>
<evidence type="ECO:0000313" key="9">
    <source>
        <dbReference type="EMBL" id="THF62435.1"/>
    </source>
</evidence>
<dbReference type="GO" id="GO:1990281">
    <property type="term" value="C:efflux pump complex"/>
    <property type="evidence" value="ECO:0007669"/>
    <property type="project" value="TreeGrafter"/>
</dbReference>
<evidence type="ECO:0000256" key="3">
    <source>
        <dbReference type="ARBA" id="ARBA00022448"/>
    </source>
</evidence>
<evidence type="ECO:0000256" key="5">
    <source>
        <dbReference type="ARBA" id="ARBA00022692"/>
    </source>
</evidence>
<evidence type="ECO:0000256" key="7">
    <source>
        <dbReference type="ARBA" id="ARBA00023237"/>
    </source>
</evidence>
<comment type="similarity">
    <text evidence="2">Belongs to the outer membrane factor (OMF) (TC 1.B.17) family.</text>
</comment>
<keyword evidence="7" id="KW-0998">Cell outer membrane</keyword>
<dbReference type="PANTHER" id="PTHR30026">
    <property type="entry name" value="OUTER MEMBRANE PROTEIN TOLC"/>
    <property type="match status" value="1"/>
</dbReference>
<feature type="chain" id="PRO_5020996844" evidence="8">
    <location>
        <begin position="22"/>
        <end position="493"/>
    </location>
</feature>